<dbReference type="PANTHER" id="PTHR38790">
    <property type="entry name" value="2EXR DOMAIN-CONTAINING PROTEIN-RELATED"/>
    <property type="match status" value="1"/>
</dbReference>
<reference evidence="3" key="1">
    <citation type="journal article" date="2020" name="Stud. Mycol.">
        <title>101 Dothideomycetes genomes: a test case for predicting lifestyles and emergence of pathogens.</title>
        <authorList>
            <person name="Haridas S."/>
            <person name="Albert R."/>
            <person name="Binder M."/>
            <person name="Bloem J."/>
            <person name="Labutti K."/>
            <person name="Salamov A."/>
            <person name="Andreopoulos B."/>
            <person name="Baker S."/>
            <person name="Barry K."/>
            <person name="Bills G."/>
            <person name="Bluhm B."/>
            <person name="Cannon C."/>
            <person name="Castanera R."/>
            <person name="Culley D."/>
            <person name="Daum C."/>
            <person name="Ezra D."/>
            <person name="Gonzalez J."/>
            <person name="Henrissat B."/>
            <person name="Kuo A."/>
            <person name="Liang C."/>
            <person name="Lipzen A."/>
            <person name="Lutzoni F."/>
            <person name="Magnuson J."/>
            <person name="Mondo S."/>
            <person name="Nolan M."/>
            <person name="Ohm R."/>
            <person name="Pangilinan J."/>
            <person name="Park H.-J."/>
            <person name="Ramirez L."/>
            <person name="Alfaro M."/>
            <person name="Sun H."/>
            <person name="Tritt A."/>
            <person name="Yoshinaga Y."/>
            <person name="Zwiers L.-H."/>
            <person name="Turgeon B."/>
            <person name="Goodwin S."/>
            <person name="Spatafora J."/>
            <person name="Crous P."/>
            <person name="Grigoriev I."/>
        </authorList>
    </citation>
    <scope>NUCLEOTIDE SEQUENCE</scope>
    <source>
        <strain evidence="3">CBS 675.92</strain>
    </source>
</reference>
<dbReference type="OrthoDB" id="4757095at2759"/>
<dbReference type="InterPro" id="IPR056632">
    <property type="entry name" value="DUF7730"/>
</dbReference>
<feature type="domain" description="DUF7730" evidence="2">
    <location>
        <begin position="42"/>
        <end position="258"/>
    </location>
</feature>
<gene>
    <name evidence="3" type="ORF">CC80DRAFT_461435</name>
</gene>
<dbReference type="Pfam" id="PF24864">
    <property type="entry name" value="DUF7730"/>
    <property type="match status" value="1"/>
</dbReference>
<evidence type="ECO:0000313" key="4">
    <source>
        <dbReference type="Proteomes" id="UP000800035"/>
    </source>
</evidence>
<accession>A0A6A5UGS0</accession>
<organism evidence="3 4">
    <name type="scientific">Byssothecium circinans</name>
    <dbReference type="NCBI Taxonomy" id="147558"/>
    <lineage>
        <taxon>Eukaryota</taxon>
        <taxon>Fungi</taxon>
        <taxon>Dikarya</taxon>
        <taxon>Ascomycota</taxon>
        <taxon>Pezizomycotina</taxon>
        <taxon>Dothideomycetes</taxon>
        <taxon>Pleosporomycetidae</taxon>
        <taxon>Pleosporales</taxon>
        <taxon>Massarineae</taxon>
        <taxon>Massarinaceae</taxon>
        <taxon>Byssothecium</taxon>
    </lineage>
</organism>
<evidence type="ECO:0000313" key="3">
    <source>
        <dbReference type="EMBL" id="KAF1962962.1"/>
    </source>
</evidence>
<keyword evidence="4" id="KW-1185">Reference proteome</keyword>
<dbReference type="Proteomes" id="UP000800035">
    <property type="component" value="Unassembled WGS sequence"/>
</dbReference>
<feature type="compositionally biased region" description="Pro residues" evidence="1">
    <location>
        <begin position="19"/>
        <end position="33"/>
    </location>
</feature>
<protein>
    <recommendedName>
        <fullName evidence="2">DUF7730 domain-containing protein</fullName>
    </recommendedName>
</protein>
<name>A0A6A5UGS0_9PLEO</name>
<feature type="region of interest" description="Disordered" evidence="1">
    <location>
        <begin position="12"/>
        <end position="43"/>
    </location>
</feature>
<dbReference type="PANTHER" id="PTHR38790:SF4">
    <property type="entry name" value="2EXR DOMAIN-CONTAINING PROTEIN"/>
    <property type="match status" value="1"/>
</dbReference>
<dbReference type="EMBL" id="ML976978">
    <property type="protein sequence ID" value="KAF1962962.1"/>
    <property type="molecule type" value="Genomic_DNA"/>
</dbReference>
<proteinExistence type="predicted"/>
<sequence>MWCLFLFRSRRSSRRTRHPPPTNPPKPQAPLRPPISQEPRNEQTKCPLFSPNFPAELRISIYEAVLGDQDRFMHVIPFDDESNRVGRRRCEDTACKGPTWQHRCFGTWLERQGSSRIRKYTFHSSDQLLALLLSCHRIYLEAIDILYTANTFSLKGGRGISAFNSVTPQPQWHQIRYLHVSTIFLTPQRYWPEHKRWFPPDNYCQWPTSCATLQNLRGLRSLHVEIIVWDTFEREDATAVEEDALISILEPLNHVSAPVFDIEMNMAMPETVLERLGKLTFTLVVKSRPYDRVLFPL</sequence>
<dbReference type="AlphaFoldDB" id="A0A6A5UGS0"/>
<evidence type="ECO:0000256" key="1">
    <source>
        <dbReference type="SAM" id="MobiDB-lite"/>
    </source>
</evidence>
<evidence type="ECO:0000259" key="2">
    <source>
        <dbReference type="Pfam" id="PF24864"/>
    </source>
</evidence>